<accession>K4HMW3</accession>
<dbReference type="OrthoDB" id="23789at10239"/>
<organism evidence="1 2">
    <name type="scientific">Propionibacterium phage P9.1</name>
    <dbReference type="NCBI Taxonomy" id="1229782"/>
    <lineage>
        <taxon>Viruses</taxon>
        <taxon>Duplodnaviria</taxon>
        <taxon>Heunggongvirae</taxon>
        <taxon>Uroviricota</taxon>
        <taxon>Caudoviricetes</taxon>
        <taxon>Pahexavirus</taxon>
        <taxon>Pahexavirus P91</taxon>
    </lineage>
</organism>
<protein>
    <submittedName>
        <fullName evidence="1">Uncharacterized protein</fullName>
    </submittedName>
</protein>
<dbReference type="RefSeq" id="YP_006906070.1">
    <property type="nucleotide sequence ID" value="NC_018834.1"/>
</dbReference>
<evidence type="ECO:0000313" key="1">
    <source>
        <dbReference type="EMBL" id="AFT97500.1"/>
    </source>
</evidence>
<reference evidence="1 2" key="1">
    <citation type="journal article" date="2012" name="MBio">
        <title>Propionibacterium acnes Bacteriophages Display Limited Genetic Diversity and Broad Killing Activity against Bacterial Skin Isolates.</title>
        <authorList>
            <person name="Marinelli L.J."/>
            <person name="Fitz-Gibbon S."/>
            <person name="Hayes C."/>
            <person name="Bowman C."/>
            <person name="Inkeles M."/>
            <person name="Loncaric A."/>
            <person name="Russell D.A."/>
            <person name="Jacobs-Sera D."/>
            <person name="Cokus S."/>
            <person name="Pellegrini M."/>
            <person name="Kim J."/>
            <person name="Miller J.F."/>
            <person name="Hatfull G.F."/>
            <person name="Modlin R.L."/>
        </authorList>
    </citation>
    <scope>NUCLEOTIDE SEQUENCE [LARGE SCALE GENOMIC DNA]</scope>
</reference>
<dbReference type="Proteomes" id="UP000008052">
    <property type="component" value="Segment"/>
</dbReference>
<sequence>MRVVQAETPSQNRFHSRTAVTLDSCVLSEYARPISAEGVPSGFRVLVAEAPRTRKPSLMVCTLFRAVPVRADAEPLRGLGANC</sequence>
<evidence type="ECO:0000313" key="2">
    <source>
        <dbReference type="Proteomes" id="UP000008052"/>
    </source>
</evidence>
<dbReference type="KEGG" id="vg:13826532"/>
<gene>
    <name evidence="1" type="primary">44</name>
    <name evidence="1" type="ORF">P91_44</name>
</gene>
<name>K4HMW3_9CAUD</name>
<keyword evidence="2" id="KW-1185">Reference proteome</keyword>
<dbReference type="GeneID" id="13826532"/>
<dbReference type="EMBL" id="JX262215">
    <property type="protein sequence ID" value="AFT97500.1"/>
    <property type="molecule type" value="Genomic_DNA"/>
</dbReference>
<proteinExistence type="predicted"/>